<gene>
    <name evidence="1" type="ordered locus">MfeM64YM_0198</name>
</gene>
<proteinExistence type="predicted"/>
<dbReference type="Proteomes" id="UP000007473">
    <property type="component" value="Chromosome"/>
</dbReference>
<organism evidence="1 2">
    <name type="scientific">Mycoplasmopsis fermentans (strain M64)</name>
    <name type="common">Mycoplasma fermentans</name>
    <dbReference type="NCBI Taxonomy" id="943945"/>
    <lineage>
        <taxon>Bacteria</taxon>
        <taxon>Bacillati</taxon>
        <taxon>Mycoplasmatota</taxon>
        <taxon>Mycoplasmoidales</taxon>
        <taxon>Metamycoplasmataceae</taxon>
        <taxon>Mycoplasmopsis</taxon>
    </lineage>
</organism>
<dbReference type="AlphaFoldDB" id="A0AB32XB29"/>
<name>A0AB32XB29_MYCFM</name>
<accession>A0AB32XB29</accession>
<reference evidence="1 2" key="1">
    <citation type="journal article" date="2011" name="J. Bacteriol.">
        <title>Genome sequence of the repetitive-sequence-rich Mycoplasma fermentans strain M64.</title>
        <authorList>
            <person name="Shu H.W."/>
            <person name="Liu T.T."/>
            <person name="Chang H.Y."/>
            <person name="Liu Y.M."/>
            <person name="Wu K.M."/>
            <person name="Shu H.Y."/>
            <person name="Tsai S.F."/>
            <person name="Hsiao K.J."/>
            <person name="Hu W.S."/>
            <person name="Ng W.V."/>
        </authorList>
    </citation>
    <scope>NUCLEOTIDE SEQUENCE [LARGE SCALE GENOMIC DNA]</scope>
    <source>
        <strain evidence="1 2">M64</strain>
    </source>
</reference>
<dbReference type="KEGG" id="mfm:MfeM64YM_0198"/>
<evidence type="ECO:0000313" key="1">
    <source>
        <dbReference type="EMBL" id="ADV34204.1"/>
    </source>
</evidence>
<sequence>MNMKLDKLLKIVKVDMEEQKEKEKIRIQMLNMKIYLKEIMMENIMIYLLLL</sequence>
<dbReference type="EMBL" id="CP002458">
    <property type="protein sequence ID" value="ADV34204.1"/>
    <property type="molecule type" value="Genomic_DNA"/>
</dbReference>
<evidence type="ECO:0000313" key="2">
    <source>
        <dbReference type="Proteomes" id="UP000007473"/>
    </source>
</evidence>
<protein>
    <submittedName>
        <fullName evidence="1">Uncharacterized protein</fullName>
    </submittedName>
</protein>